<evidence type="ECO:0000256" key="3">
    <source>
        <dbReference type="ARBA" id="ARBA00022989"/>
    </source>
</evidence>
<feature type="transmembrane region" description="Helical" evidence="5">
    <location>
        <begin position="170"/>
        <end position="192"/>
    </location>
</feature>
<feature type="transmembrane region" description="Helical" evidence="5">
    <location>
        <begin position="353"/>
        <end position="376"/>
    </location>
</feature>
<reference evidence="7 8" key="1">
    <citation type="submission" date="2022-05" db="EMBL/GenBank/DDBJ databases">
        <authorList>
            <person name="Zhou X."/>
            <person name="Li K."/>
            <person name="Man Y."/>
        </authorList>
    </citation>
    <scope>NUCLEOTIDE SEQUENCE [LARGE SCALE GENOMIC DNA]</scope>
    <source>
        <strain evidence="7 8">MS405</strain>
    </source>
</reference>
<evidence type="ECO:0000256" key="2">
    <source>
        <dbReference type="ARBA" id="ARBA00022692"/>
    </source>
</evidence>
<name>A0ABY4Q5Q4_9ACTN</name>
<feature type="transmembrane region" description="Helical" evidence="5">
    <location>
        <begin position="292"/>
        <end position="312"/>
    </location>
</feature>
<evidence type="ECO:0000256" key="1">
    <source>
        <dbReference type="ARBA" id="ARBA00004651"/>
    </source>
</evidence>
<sequence>MTTVDEVAHTAWRYRWVVLGVATFTQAAAGFFVQGIGAMGIHLQRDLQLSTVQVGLLVSAAQLVPLVGLLVAGELLDRCDERWVVGAGAGVVSAGLLAGSAAPGYASLLLVLLLVGAGYSTVQPGGSKSVASWFGASQRGFAMGIRQAGLPLGAALASAALPFVAEAYGWRATLVAGGLVALLGSCVFLGFYRRPPVTAAPRGGGPRASLGTQLGARLRMLREPSMVRIMLTGTSLISVQYGVGILTVLHLHETASFGAGPAALVLVAVQGAGVVGRIALAAWSDRGTHGRYGSLVLCMAAVLMGMAVLMTPLGRAPAIASCTLVWLGFFGFGWYGPWVTYVSESAPPDRTGFALGLAMSVNQVAIVAMPPVLGLLKDLSGSFVPVWGVLSAMTAVALAVSARVRPGNRPRSCGRHGVCGPP</sequence>
<dbReference type="InterPro" id="IPR020846">
    <property type="entry name" value="MFS_dom"/>
</dbReference>
<evidence type="ECO:0000313" key="7">
    <source>
        <dbReference type="EMBL" id="UQT60373.1"/>
    </source>
</evidence>
<dbReference type="Pfam" id="PF07690">
    <property type="entry name" value="MFS_1"/>
    <property type="match status" value="1"/>
</dbReference>
<dbReference type="InterPro" id="IPR052952">
    <property type="entry name" value="MFS-Transporter"/>
</dbReference>
<feature type="transmembrane region" description="Helical" evidence="5">
    <location>
        <begin position="382"/>
        <end position="402"/>
    </location>
</feature>
<dbReference type="Proteomes" id="UP000829992">
    <property type="component" value="Chromosome"/>
</dbReference>
<dbReference type="SUPFAM" id="SSF103473">
    <property type="entry name" value="MFS general substrate transporter"/>
    <property type="match status" value="1"/>
</dbReference>
<dbReference type="EMBL" id="CP097289">
    <property type="protein sequence ID" value="UQT60373.1"/>
    <property type="molecule type" value="Genomic_DNA"/>
</dbReference>
<evidence type="ECO:0000313" key="8">
    <source>
        <dbReference type="Proteomes" id="UP000829992"/>
    </source>
</evidence>
<organism evidence="7 8">
    <name type="scientific">Streptomyces durmitorensis</name>
    <dbReference type="NCBI Taxonomy" id="319947"/>
    <lineage>
        <taxon>Bacteria</taxon>
        <taxon>Bacillati</taxon>
        <taxon>Actinomycetota</taxon>
        <taxon>Actinomycetes</taxon>
        <taxon>Kitasatosporales</taxon>
        <taxon>Streptomycetaceae</taxon>
        <taxon>Streptomyces</taxon>
    </lineage>
</organism>
<feature type="domain" description="Major facilitator superfamily (MFS) profile" evidence="6">
    <location>
        <begin position="18"/>
        <end position="409"/>
    </location>
</feature>
<comment type="subcellular location">
    <subcellularLocation>
        <location evidence="1">Cell membrane</location>
        <topology evidence="1">Multi-pass membrane protein</topology>
    </subcellularLocation>
</comment>
<dbReference type="InterPro" id="IPR011701">
    <property type="entry name" value="MFS"/>
</dbReference>
<feature type="transmembrane region" description="Helical" evidence="5">
    <location>
        <begin position="16"/>
        <end position="42"/>
    </location>
</feature>
<keyword evidence="2 5" id="KW-0812">Transmembrane</keyword>
<proteinExistence type="predicted"/>
<dbReference type="PROSITE" id="PS50850">
    <property type="entry name" value="MFS"/>
    <property type="match status" value="1"/>
</dbReference>
<evidence type="ECO:0000256" key="5">
    <source>
        <dbReference type="SAM" id="Phobius"/>
    </source>
</evidence>
<feature type="transmembrane region" description="Helical" evidence="5">
    <location>
        <begin position="229"/>
        <end position="251"/>
    </location>
</feature>
<gene>
    <name evidence="7" type="ORF">M4V62_37870</name>
</gene>
<dbReference type="Gene3D" id="1.20.1250.20">
    <property type="entry name" value="MFS general substrate transporter like domains"/>
    <property type="match status" value="2"/>
</dbReference>
<keyword evidence="8" id="KW-1185">Reference proteome</keyword>
<keyword evidence="4 5" id="KW-0472">Membrane</keyword>
<dbReference type="PANTHER" id="PTHR23527:SF1">
    <property type="entry name" value="BLL3282 PROTEIN"/>
    <property type="match status" value="1"/>
</dbReference>
<evidence type="ECO:0000259" key="6">
    <source>
        <dbReference type="PROSITE" id="PS50850"/>
    </source>
</evidence>
<feature type="transmembrane region" description="Helical" evidence="5">
    <location>
        <begin position="318"/>
        <end position="341"/>
    </location>
</feature>
<accession>A0ABY4Q5Q4</accession>
<feature type="transmembrane region" description="Helical" evidence="5">
    <location>
        <begin position="257"/>
        <end position="280"/>
    </location>
</feature>
<evidence type="ECO:0000256" key="4">
    <source>
        <dbReference type="ARBA" id="ARBA00023136"/>
    </source>
</evidence>
<keyword evidence="3 5" id="KW-1133">Transmembrane helix</keyword>
<feature type="transmembrane region" description="Helical" evidence="5">
    <location>
        <begin position="54"/>
        <end position="76"/>
    </location>
</feature>
<dbReference type="RefSeq" id="WP_249591707.1">
    <property type="nucleotide sequence ID" value="NZ_BAAAQL010000018.1"/>
</dbReference>
<feature type="transmembrane region" description="Helical" evidence="5">
    <location>
        <begin position="83"/>
        <end position="99"/>
    </location>
</feature>
<dbReference type="InterPro" id="IPR036259">
    <property type="entry name" value="MFS_trans_sf"/>
</dbReference>
<protein>
    <submittedName>
        <fullName evidence="7">MFS transporter</fullName>
    </submittedName>
</protein>
<dbReference type="PANTHER" id="PTHR23527">
    <property type="entry name" value="BLL3282 PROTEIN"/>
    <property type="match status" value="1"/>
</dbReference>